<evidence type="ECO:0000313" key="3">
    <source>
        <dbReference type="Proteomes" id="UP000439903"/>
    </source>
</evidence>
<feature type="transmembrane region" description="Helical" evidence="1">
    <location>
        <begin position="25"/>
        <end position="44"/>
    </location>
</feature>
<evidence type="ECO:0000313" key="2">
    <source>
        <dbReference type="EMBL" id="KAF0335930.1"/>
    </source>
</evidence>
<gene>
    <name evidence="2" type="ORF">F8M41_016671</name>
</gene>
<comment type="caution">
    <text evidence="2">The sequence shown here is derived from an EMBL/GenBank/DDBJ whole genome shotgun (WGS) entry which is preliminary data.</text>
</comment>
<sequence>MGKNDNNIDKIKGFKAKEYDEIGKIIWNIVLFMIMLGIIMGPNVDSYTGLNCSQELGIINHNLIRKINYDRCIINGKGFERNHKLKRGNVDFEDEVHEGLAHITVNTNTPCNWFV</sequence>
<accession>A0A8H3ZZS4</accession>
<dbReference type="OrthoDB" id="2474455at2759"/>
<dbReference type="EMBL" id="WTPW01003652">
    <property type="protein sequence ID" value="KAF0335930.1"/>
    <property type="molecule type" value="Genomic_DNA"/>
</dbReference>
<name>A0A8H3ZZS4_GIGMA</name>
<proteinExistence type="predicted"/>
<organism evidence="2 3">
    <name type="scientific">Gigaspora margarita</name>
    <dbReference type="NCBI Taxonomy" id="4874"/>
    <lineage>
        <taxon>Eukaryota</taxon>
        <taxon>Fungi</taxon>
        <taxon>Fungi incertae sedis</taxon>
        <taxon>Mucoromycota</taxon>
        <taxon>Glomeromycotina</taxon>
        <taxon>Glomeromycetes</taxon>
        <taxon>Diversisporales</taxon>
        <taxon>Gigasporaceae</taxon>
        <taxon>Gigaspora</taxon>
    </lineage>
</organism>
<keyword evidence="1" id="KW-0812">Transmembrane</keyword>
<dbReference type="Proteomes" id="UP000439903">
    <property type="component" value="Unassembled WGS sequence"/>
</dbReference>
<keyword evidence="1" id="KW-1133">Transmembrane helix</keyword>
<evidence type="ECO:0000256" key="1">
    <source>
        <dbReference type="SAM" id="Phobius"/>
    </source>
</evidence>
<keyword evidence="1" id="KW-0472">Membrane</keyword>
<protein>
    <submittedName>
        <fullName evidence="2">Uncharacterized protein</fullName>
    </submittedName>
</protein>
<keyword evidence="3" id="KW-1185">Reference proteome</keyword>
<dbReference type="AlphaFoldDB" id="A0A8H3ZZS4"/>
<reference evidence="2 3" key="1">
    <citation type="journal article" date="2019" name="Environ. Microbiol.">
        <title>At the nexus of three kingdoms: the genome of the mycorrhizal fungus Gigaspora margarita provides insights into plant, endobacterial and fungal interactions.</title>
        <authorList>
            <person name="Venice F."/>
            <person name="Ghignone S."/>
            <person name="Salvioli di Fossalunga A."/>
            <person name="Amselem J."/>
            <person name="Novero M."/>
            <person name="Xianan X."/>
            <person name="Sedzielewska Toro K."/>
            <person name="Morin E."/>
            <person name="Lipzen A."/>
            <person name="Grigoriev I.V."/>
            <person name="Henrissat B."/>
            <person name="Martin F.M."/>
            <person name="Bonfante P."/>
        </authorList>
    </citation>
    <scope>NUCLEOTIDE SEQUENCE [LARGE SCALE GENOMIC DNA]</scope>
    <source>
        <strain evidence="2 3">BEG34</strain>
    </source>
</reference>